<dbReference type="Proteomes" id="UP000193648">
    <property type="component" value="Unassembled WGS sequence"/>
</dbReference>
<feature type="compositionally biased region" description="Polar residues" evidence="1">
    <location>
        <begin position="43"/>
        <end position="54"/>
    </location>
</feature>
<dbReference type="EMBL" id="MCFF01000006">
    <property type="protein sequence ID" value="ORZ26640.1"/>
    <property type="molecule type" value="Genomic_DNA"/>
</dbReference>
<accession>A0A1Y2GWF7</accession>
<organism evidence="3 4">
    <name type="scientific">Lobosporangium transversale</name>
    <dbReference type="NCBI Taxonomy" id="64571"/>
    <lineage>
        <taxon>Eukaryota</taxon>
        <taxon>Fungi</taxon>
        <taxon>Fungi incertae sedis</taxon>
        <taxon>Mucoromycota</taxon>
        <taxon>Mortierellomycotina</taxon>
        <taxon>Mortierellomycetes</taxon>
        <taxon>Mortierellales</taxon>
        <taxon>Mortierellaceae</taxon>
        <taxon>Lobosporangium</taxon>
    </lineage>
</organism>
<evidence type="ECO:0000256" key="1">
    <source>
        <dbReference type="SAM" id="MobiDB-lite"/>
    </source>
</evidence>
<dbReference type="InParanoid" id="A0A1Y2GWF7"/>
<keyword evidence="2" id="KW-0812">Transmembrane</keyword>
<protein>
    <submittedName>
        <fullName evidence="3">Uncharacterized protein</fullName>
    </submittedName>
</protein>
<dbReference type="RefSeq" id="XP_021884403.1">
    <property type="nucleotide sequence ID" value="XM_022019905.1"/>
</dbReference>
<proteinExistence type="predicted"/>
<feature type="region of interest" description="Disordered" evidence="1">
    <location>
        <begin position="113"/>
        <end position="148"/>
    </location>
</feature>
<dbReference type="AlphaFoldDB" id="A0A1Y2GWF7"/>
<comment type="caution">
    <text evidence="3">The sequence shown here is derived from an EMBL/GenBank/DDBJ whole genome shotgun (WGS) entry which is preliminary data.</text>
</comment>
<dbReference type="GeneID" id="33561749"/>
<feature type="region of interest" description="Disordered" evidence="1">
    <location>
        <begin position="1"/>
        <end position="54"/>
    </location>
</feature>
<feature type="compositionally biased region" description="Polar residues" evidence="1">
    <location>
        <begin position="139"/>
        <end position="148"/>
    </location>
</feature>
<sequence>MTTSSRTEHHHSIRPTYSQQHLIPTPSTPLQEPLDSRYHFNKASPSNMSRNNNSVRDQHLSSLTYLSEVSEATSPMANGRSNNKNYSAHSTTRRANDHLEIIVDGSFTHHRTWDHDDDPNPLPTPDSSQHFPSHDVHSNLPSFSSRASTPQGKKIIEDIKVHVAMCLFFTFYILHFTFYILHFVCWHGEGDLDHWRVHVCLCKYAVPPLRQKRDRNRIVSAQTRQNEEYAFGGLRFVCTCAWFSGSTEEKKNLV</sequence>
<reference evidence="3 4" key="1">
    <citation type="submission" date="2016-07" db="EMBL/GenBank/DDBJ databases">
        <title>Pervasive Adenine N6-methylation of Active Genes in Fungi.</title>
        <authorList>
            <consortium name="DOE Joint Genome Institute"/>
            <person name="Mondo S.J."/>
            <person name="Dannebaum R.O."/>
            <person name="Kuo R.C."/>
            <person name="Labutti K."/>
            <person name="Haridas S."/>
            <person name="Kuo A."/>
            <person name="Salamov A."/>
            <person name="Ahrendt S.R."/>
            <person name="Lipzen A."/>
            <person name="Sullivan W."/>
            <person name="Andreopoulos W.B."/>
            <person name="Clum A."/>
            <person name="Lindquist E."/>
            <person name="Daum C."/>
            <person name="Ramamoorthy G.K."/>
            <person name="Gryganskyi A."/>
            <person name="Culley D."/>
            <person name="Magnuson J.K."/>
            <person name="James T.Y."/>
            <person name="O'Malley M.A."/>
            <person name="Stajich J.E."/>
            <person name="Spatafora J.W."/>
            <person name="Visel A."/>
            <person name="Grigoriev I.V."/>
        </authorList>
    </citation>
    <scope>NUCLEOTIDE SEQUENCE [LARGE SCALE GENOMIC DNA]</scope>
    <source>
        <strain evidence="3 4">NRRL 3116</strain>
    </source>
</reference>
<keyword evidence="2" id="KW-1133">Transmembrane helix</keyword>
<feature type="transmembrane region" description="Helical" evidence="2">
    <location>
        <begin position="161"/>
        <end position="181"/>
    </location>
</feature>
<evidence type="ECO:0000313" key="3">
    <source>
        <dbReference type="EMBL" id="ORZ26640.1"/>
    </source>
</evidence>
<name>A0A1Y2GWF7_9FUNG</name>
<feature type="region of interest" description="Disordered" evidence="1">
    <location>
        <begin position="71"/>
        <end position="92"/>
    </location>
</feature>
<keyword evidence="2" id="KW-0472">Membrane</keyword>
<keyword evidence="4" id="KW-1185">Reference proteome</keyword>
<evidence type="ECO:0000256" key="2">
    <source>
        <dbReference type="SAM" id="Phobius"/>
    </source>
</evidence>
<gene>
    <name evidence="3" type="ORF">BCR41DRAFT_203350</name>
</gene>
<evidence type="ECO:0000313" key="4">
    <source>
        <dbReference type="Proteomes" id="UP000193648"/>
    </source>
</evidence>
<feature type="compositionally biased region" description="Polar residues" evidence="1">
    <location>
        <begin position="71"/>
        <end position="90"/>
    </location>
</feature>